<name>K9WK99_9CYAN</name>
<reference evidence="1 2" key="1">
    <citation type="submission" date="2012-06" db="EMBL/GenBank/DDBJ databases">
        <title>Finished chromosome of genome of Microcoleus sp. PCC 7113.</title>
        <authorList>
            <consortium name="US DOE Joint Genome Institute"/>
            <person name="Gugger M."/>
            <person name="Coursin T."/>
            <person name="Rippka R."/>
            <person name="Tandeau De Marsac N."/>
            <person name="Huntemann M."/>
            <person name="Wei C.-L."/>
            <person name="Han J."/>
            <person name="Detter J.C."/>
            <person name="Han C."/>
            <person name="Tapia R."/>
            <person name="Chen A."/>
            <person name="Kyrpides N."/>
            <person name="Mavromatis K."/>
            <person name="Markowitz V."/>
            <person name="Szeto E."/>
            <person name="Ivanova N."/>
            <person name="Pagani I."/>
            <person name="Pati A."/>
            <person name="Goodwin L."/>
            <person name="Nordberg H.P."/>
            <person name="Cantor M.N."/>
            <person name="Hua S.X."/>
            <person name="Woyke T."/>
            <person name="Kerfeld C.A."/>
        </authorList>
    </citation>
    <scope>NUCLEOTIDE SEQUENCE [LARGE SCALE GENOMIC DNA]</scope>
    <source>
        <strain evidence="1 2">PCC 7113</strain>
    </source>
</reference>
<evidence type="ECO:0000313" key="1">
    <source>
        <dbReference type="EMBL" id="AFZ20845.1"/>
    </source>
</evidence>
<sequence length="102" mass="11394">MIPKSQAGKMKKLDQATFRGEGWQLVTDSQAIASILKAIRVKDDEYRSMYVLTGVDQAIVSVPGSTSLLEVWAGWHKEPRNGRAFVCLYDRGKAYTEQGQES</sequence>
<organism evidence="1 2">
    <name type="scientific">Allocoleopsis franciscana PCC 7113</name>
    <dbReference type="NCBI Taxonomy" id="1173027"/>
    <lineage>
        <taxon>Bacteria</taxon>
        <taxon>Bacillati</taxon>
        <taxon>Cyanobacteriota</taxon>
        <taxon>Cyanophyceae</taxon>
        <taxon>Coleofasciculales</taxon>
        <taxon>Coleofasciculaceae</taxon>
        <taxon>Allocoleopsis</taxon>
        <taxon>Allocoleopsis franciscana</taxon>
    </lineage>
</organism>
<protein>
    <submittedName>
        <fullName evidence="1">Uncharacterized protein</fullName>
    </submittedName>
</protein>
<dbReference type="KEGG" id="mic:Mic7113_5190"/>
<dbReference type="AlphaFoldDB" id="K9WK99"/>
<dbReference type="EMBL" id="CP003630">
    <property type="protein sequence ID" value="AFZ20845.1"/>
    <property type="molecule type" value="Genomic_DNA"/>
</dbReference>
<dbReference type="RefSeq" id="WP_015184978.1">
    <property type="nucleotide sequence ID" value="NC_019738.1"/>
</dbReference>
<keyword evidence="2" id="KW-1185">Reference proteome</keyword>
<gene>
    <name evidence="1" type="ORF">Mic7113_5190</name>
</gene>
<proteinExistence type="predicted"/>
<evidence type="ECO:0000313" key="2">
    <source>
        <dbReference type="Proteomes" id="UP000010471"/>
    </source>
</evidence>
<dbReference type="Proteomes" id="UP000010471">
    <property type="component" value="Chromosome"/>
</dbReference>
<dbReference type="HOGENOM" id="CLU_2274127_0_0_3"/>
<accession>K9WK99</accession>